<dbReference type="InterPro" id="IPR027417">
    <property type="entry name" value="P-loop_NTPase"/>
</dbReference>
<dbReference type="InterPro" id="IPR025121">
    <property type="entry name" value="GTPase_HflX_N"/>
</dbReference>
<dbReference type="InterPro" id="IPR030394">
    <property type="entry name" value="G_HFLX_dom"/>
</dbReference>
<feature type="binding site" evidence="7">
    <location>
        <begin position="322"/>
        <end position="325"/>
    </location>
    <ligand>
        <name>GTP</name>
        <dbReference type="ChEBI" id="CHEBI:37565"/>
    </ligand>
</feature>
<evidence type="ECO:0000256" key="5">
    <source>
        <dbReference type="ARBA" id="ARBA00023134"/>
    </source>
</evidence>
<dbReference type="Pfam" id="PF16360">
    <property type="entry name" value="GTP-bdg_M"/>
    <property type="match status" value="1"/>
</dbReference>
<protein>
    <recommendedName>
        <fullName evidence="6">GTPase HflX</fullName>
    </recommendedName>
    <alternativeName>
        <fullName evidence="6">GTP-binding protein HflX</fullName>
    </alternativeName>
</protein>
<name>A0A848CQX8_ANEAE</name>
<evidence type="ECO:0000313" key="10">
    <source>
        <dbReference type="EMBL" id="NME98095.1"/>
    </source>
</evidence>
<reference evidence="10 11" key="1">
    <citation type="submission" date="2020-04" db="EMBL/GenBank/DDBJ databases">
        <authorList>
            <person name="Hitch T.C.A."/>
            <person name="Wylensek D."/>
            <person name="Clavel T."/>
        </authorList>
    </citation>
    <scope>NUCLEOTIDE SEQUENCE [LARGE SCALE GENOMIC DNA]</scope>
    <source>
        <strain evidence="10 11">WB01_D5_05</strain>
    </source>
</reference>
<dbReference type="Pfam" id="PF01926">
    <property type="entry name" value="MMR_HSR1"/>
    <property type="match status" value="1"/>
</dbReference>
<dbReference type="Proteomes" id="UP000561326">
    <property type="component" value="Unassembled WGS sequence"/>
</dbReference>
<comment type="cofactor">
    <cofactor evidence="8">
        <name>Mg(2+)</name>
        <dbReference type="ChEBI" id="CHEBI:18420"/>
    </cofactor>
</comment>
<comment type="caution">
    <text evidence="10">The sequence shown here is derived from an EMBL/GenBank/DDBJ whole genome shotgun (WGS) entry which is preliminary data.</text>
</comment>
<dbReference type="GO" id="GO:0005525">
    <property type="term" value="F:GTP binding"/>
    <property type="evidence" value="ECO:0007669"/>
    <property type="project" value="UniProtKB-UniRule"/>
</dbReference>
<dbReference type="Gene3D" id="6.10.250.2860">
    <property type="match status" value="1"/>
</dbReference>
<keyword evidence="5 6" id="KW-0342">GTP-binding</keyword>
<organism evidence="10 11">
    <name type="scientific">Aneurinibacillus aneurinilyticus</name>
    <name type="common">Bacillus aneurinolyticus</name>
    <dbReference type="NCBI Taxonomy" id="1391"/>
    <lineage>
        <taxon>Bacteria</taxon>
        <taxon>Bacillati</taxon>
        <taxon>Bacillota</taxon>
        <taxon>Bacilli</taxon>
        <taxon>Bacillales</taxon>
        <taxon>Paenibacillaceae</taxon>
        <taxon>Aneurinibacillus group</taxon>
        <taxon>Aneurinibacillus</taxon>
    </lineage>
</organism>
<evidence type="ECO:0000256" key="8">
    <source>
        <dbReference type="PIRSR" id="PIRSR006809-2"/>
    </source>
</evidence>
<evidence type="ECO:0000256" key="6">
    <source>
        <dbReference type="HAMAP-Rule" id="MF_00900"/>
    </source>
</evidence>
<keyword evidence="2 8" id="KW-0479">Metal-binding</keyword>
<dbReference type="AlphaFoldDB" id="A0A848CQX8"/>
<evidence type="ECO:0000256" key="3">
    <source>
        <dbReference type="ARBA" id="ARBA00022741"/>
    </source>
</evidence>
<dbReference type="PANTHER" id="PTHR10229:SF0">
    <property type="entry name" value="GTP-BINDING PROTEIN 6-RELATED"/>
    <property type="match status" value="1"/>
</dbReference>
<evidence type="ECO:0000256" key="7">
    <source>
        <dbReference type="PIRSR" id="PIRSR006809-1"/>
    </source>
</evidence>
<dbReference type="GO" id="GO:0005737">
    <property type="term" value="C:cytoplasm"/>
    <property type="evidence" value="ECO:0007669"/>
    <property type="project" value="UniProtKB-SubCell"/>
</dbReference>
<evidence type="ECO:0000256" key="1">
    <source>
        <dbReference type="ARBA" id="ARBA00022490"/>
    </source>
</evidence>
<dbReference type="RefSeq" id="WP_168974931.1">
    <property type="nucleotide sequence ID" value="NZ_JABAGO010000010.1"/>
</dbReference>
<comment type="subcellular location">
    <subcellularLocation>
        <location evidence="6">Cytoplasm</location>
    </subcellularLocation>
    <text evidence="6">May associate with membranes.</text>
</comment>
<dbReference type="Gene3D" id="3.40.50.11060">
    <property type="entry name" value="GTPase HflX, N-terminal domain"/>
    <property type="match status" value="1"/>
</dbReference>
<feature type="domain" description="Hflx-type G" evidence="9">
    <location>
        <begin position="203"/>
        <end position="365"/>
    </location>
</feature>
<accession>A0A848CQX8</accession>
<dbReference type="InterPro" id="IPR042108">
    <property type="entry name" value="GTPase_HflX_N_sf"/>
</dbReference>
<evidence type="ECO:0000256" key="2">
    <source>
        <dbReference type="ARBA" id="ARBA00022723"/>
    </source>
</evidence>
<dbReference type="Gene3D" id="3.40.50.300">
    <property type="entry name" value="P-loop containing nucleotide triphosphate hydrolases"/>
    <property type="match status" value="1"/>
</dbReference>
<proteinExistence type="inferred from homology"/>
<feature type="binding site" evidence="7">
    <location>
        <begin position="234"/>
        <end position="238"/>
    </location>
    <ligand>
        <name>GTP</name>
        <dbReference type="ChEBI" id="CHEBI:37565"/>
    </ligand>
</feature>
<dbReference type="NCBIfam" id="TIGR03156">
    <property type="entry name" value="GTP_HflX"/>
    <property type="match status" value="1"/>
</dbReference>
<evidence type="ECO:0000313" key="11">
    <source>
        <dbReference type="Proteomes" id="UP000561326"/>
    </source>
</evidence>
<dbReference type="GO" id="GO:0046872">
    <property type="term" value="F:metal ion binding"/>
    <property type="evidence" value="ECO:0007669"/>
    <property type="project" value="UniProtKB-KW"/>
</dbReference>
<comment type="function">
    <text evidence="6">GTPase that associates with the 50S ribosomal subunit and may have a role during protein synthesis or ribosome biogenesis.</text>
</comment>
<dbReference type="GO" id="GO:0003924">
    <property type="term" value="F:GTPase activity"/>
    <property type="evidence" value="ECO:0007669"/>
    <property type="project" value="UniProtKB-UniRule"/>
</dbReference>
<gene>
    <name evidence="6 10" type="primary">hflX</name>
    <name evidence="10" type="ORF">HF838_07460</name>
</gene>
<dbReference type="InterPro" id="IPR016496">
    <property type="entry name" value="GTPase_HflX"/>
</dbReference>
<dbReference type="GO" id="GO:0043022">
    <property type="term" value="F:ribosome binding"/>
    <property type="evidence" value="ECO:0007669"/>
    <property type="project" value="TreeGrafter"/>
</dbReference>
<dbReference type="CDD" id="cd01878">
    <property type="entry name" value="HflX"/>
    <property type="match status" value="1"/>
</dbReference>
<dbReference type="EMBL" id="JABAGO010000010">
    <property type="protein sequence ID" value="NME98095.1"/>
    <property type="molecule type" value="Genomic_DNA"/>
</dbReference>
<dbReference type="PANTHER" id="PTHR10229">
    <property type="entry name" value="GTP-BINDING PROTEIN HFLX"/>
    <property type="match status" value="1"/>
</dbReference>
<feature type="binding site" evidence="7">
    <location>
        <begin position="256"/>
        <end position="259"/>
    </location>
    <ligand>
        <name>GTP</name>
        <dbReference type="ChEBI" id="CHEBI:37565"/>
    </ligand>
</feature>
<keyword evidence="1 6" id="KW-0963">Cytoplasm</keyword>
<dbReference type="PROSITE" id="PS51705">
    <property type="entry name" value="G_HFLX"/>
    <property type="match status" value="1"/>
</dbReference>
<dbReference type="PIRSF" id="PIRSF006809">
    <property type="entry name" value="GTP-binding_hflX_prd"/>
    <property type="match status" value="1"/>
</dbReference>
<feature type="binding site" evidence="8">
    <location>
        <position position="216"/>
    </location>
    <ligand>
        <name>Mg(2+)</name>
        <dbReference type="ChEBI" id="CHEBI:18420"/>
    </ligand>
</feature>
<feature type="binding site" evidence="8">
    <location>
        <position position="236"/>
    </location>
    <ligand>
        <name>Mg(2+)</name>
        <dbReference type="ChEBI" id="CHEBI:18420"/>
    </ligand>
</feature>
<dbReference type="InterPro" id="IPR032305">
    <property type="entry name" value="GTP-bd_M"/>
</dbReference>
<evidence type="ECO:0000259" key="9">
    <source>
        <dbReference type="PROSITE" id="PS51705"/>
    </source>
</evidence>
<evidence type="ECO:0000256" key="4">
    <source>
        <dbReference type="ARBA" id="ARBA00022842"/>
    </source>
</evidence>
<comment type="subunit">
    <text evidence="6">Monomer. Associates with the 50S ribosomal subunit.</text>
</comment>
<dbReference type="FunFam" id="3.40.50.11060:FF:000001">
    <property type="entry name" value="GTPase HflX"/>
    <property type="match status" value="1"/>
</dbReference>
<dbReference type="Pfam" id="PF13167">
    <property type="entry name" value="GTP-bdg_N"/>
    <property type="match status" value="1"/>
</dbReference>
<sequence>MIHIVNEQKTERAILVGYYKKSENQRQFELSMEELAELTRTAEAEVVATLTQGRDQADSRLYVGKGKVEEINALVQELEADLVIFNDELTPMQIRNLEHVIECKVIDRTQLILDIFAQRARSREGKWQVELAQLQYRLPRLTGKGAELSRLGAGIGTRGPGETKLETDRRHIRRRIGEIEGHLAEVKRHRQLYRERRKKNAVFQVAIVGYTNAGKSTILNRLTGAGILEENKLFATLDPTSRRVNLPGGEEIIVTDTVGFIQHLPHQLVAAFRSTLEEAAEADLILQVIDASHPDYQIHMEVVDEVLTELGAESIPRLTVFNKMDKVEERPISTVSGEVLYLCAYAEADMQRLLEAVEAHIESQYSRYILRLPTVRGDLYALVRRNLHVLREEVDEDGTHYELEVKGKDIGQISPELVTFLS</sequence>
<keyword evidence="4 8" id="KW-0460">Magnesium</keyword>
<dbReference type="HAMAP" id="MF_00900">
    <property type="entry name" value="GTPase_HflX"/>
    <property type="match status" value="1"/>
</dbReference>
<dbReference type="PRINTS" id="PR00326">
    <property type="entry name" value="GTP1OBG"/>
</dbReference>
<dbReference type="SUPFAM" id="SSF52540">
    <property type="entry name" value="P-loop containing nucleoside triphosphate hydrolases"/>
    <property type="match status" value="1"/>
</dbReference>
<feature type="binding site" evidence="7">
    <location>
        <begin position="209"/>
        <end position="216"/>
    </location>
    <ligand>
        <name>GTP</name>
        <dbReference type="ChEBI" id="CHEBI:37565"/>
    </ligand>
</feature>
<keyword evidence="3 6" id="KW-0547">Nucleotide-binding</keyword>
<dbReference type="InterPro" id="IPR006073">
    <property type="entry name" value="GTP-bd"/>
</dbReference>
<comment type="similarity">
    <text evidence="6">Belongs to the TRAFAC class OBG-HflX-like GTPase superfamily. HflX GTPase family.</text>
</comment>